<evidence type="ECO:0000256" key="1">
    <source>
        <dbReference type="ARBA" id="ARBA00022801"/>
    </source>
</evidence>
<evidence type="ECO:0000256" key="2">
    <source>
        <dbReference type="ARBA" id="ARBA00023295"/>
    </source>
</evidence>
<sequence length="128" mass="14335">MTWYKTSFKTPEGNDSVVLDFLGLTKGEAWINGHSIGRYWPAMIADTNGCSDSDKCDYRGSYEADKCLSGCGEPSQRFYHVPSDGSKLAVQLLCDWYDPKISPVQRVKNLHEELENLILNMPGPGEEL</sequence>
<dbReference type="EMBL" id="LXQA010009346">
    <property type="protein sequence ID" value="MCH85896.1"/>
    <property type="molecule type" value="Genomic_DNA"/>
</dbReference>
<proteinExistence type="predicted"/>
<keyword evidence="2" id="KW-0326">Glycosidase</keyword>
<evidence type="ECO:0000313" key="5">
    <source>
        <dbReference type="Proteomes" id="UP000265520"/>
    </source>
</evidence>
<organism evidence="4 5">
    <name type="scientific">Trifolium medium</name>
    <dbReference type="NCBI Taxonomy" id="97028"/>
    <lineage>
        <taxon>Eukaryota</taxon>
        <taxon>Viridiplantae</taxon>
        <taxon>Streptophyta</taxon>
        <taxon>Embryophyta</taxon>
        <taxon>Tracheophyta</taxon>
        <taxon>Spermatophyta</taxon>
        <taxon>Magnoliopsida</taxon>
        <taxon>eudicotyledons</taxon>
        <taxon>Gunneridae</taxon>
        <taxon>Pentapetalae</taxon>
        <taxon>rosids</taxon>
        <taxon>fabids</taxon>
        <taxon>Fabales</taxon>
        <taxon>Fabaceae</taxon>
        <taxon>Papilionoideae</taxon>
        <taxon>50 kb inversion clade</taxon>
        <taxon>NPAAA clade</taxon>
        <taxon>Hologalegina</taxon>
        <taxon>IRL clade</taxon>
        <taxon>Trifolieae</taxon>
        <taxon>Trifolium</taxon>
    </lineage>
</organism>
<protein>
    <submittedName>
        <fullName evidence="4">Beta-galactosidase 7-like</fullName>
    </submittedName>
</protein>
<gene>
    <name evidence="4" type="ORF">A2U01_0006748</name>
</gene>
<dbReference type="PANTHER" id="PTHR23421">
    <property type="entry name" value="BETA-GALACTOSIDASE RELATED"/>
    <property type="match status" value="1"/>
</dbReference>
<keyword evidence="5" id="KW-1185">Reference proteome</keyword>
<dbReference type="Proteomes" id="UP000265520">
    <property type="component" value="Unassembled WGS sequence"/>
</dbReference>
<comment type="caution">
    <text evidence="4">The sequence shown here is derived from an EMBL/GenBank/DDBJ whole genome shotgun (WGS) entry which is preliminary data.</text>
</comment>
<feature type="domain" description="Beta-galactosidase galactose-binding" evidence="3">
    <location>
        <begin position="1"/>
        <end position="83"/>
    </location>
</feature>
<evidence type="ECO:0000313" key="4">
    <source>
        <dbReference type="EMBL" id="MCH85896.1"/>
    </source>
</evidence>
<dbReference type="InterPro" id="IPR001944">
    <property type="entry name" value="Glycoside_Hdrlase_35"/>
</dbReference>
<dbReference type="GO" id="GO:0005975">
    <property type="term" value="P:carbohydrate metabolic process"/>
    <property type="evidence" value="ECO:0007669"/>
    <property type="project" value="InterPro"/>
</dbReference>
<name>A0A392MEJ3_9FABA</name>
<keyword evidence="1" id="KW-0378">Hydrolase</keyword>
<dbReference type="AlphaFoldDB" id="A0A392MEJ3"/>
<dbReference type="InterPro" id="IPR048913">
    <property type="entry name" value="BetaGal_gal-bd"/>
</dbReference>
<dbReference type="InterPro" id="IPR008979">
    <property type="entry name" value="Galactose-bd-like_sf"/>
</dbReference>
<dbReference type="SUPFAM" id="SSF49785">
    <property type="entry name" value="Galactose-binding domain-like"/>
    <property type="match status" value="1"/>
</dbReference>
<dbReference type="Gene3D" id="2.60.120.260">
    <property type="entry name" value="Galactose-binding domain-like"/>
    <property type="match status" value="1"/>
</dbReference>
<reference evidence="4 5" key="1">
    <citation type="journal article" date="2018" name="Front. Plant Sci.">
        <title>Red Clover (Trifolium pratense) and Zigzag Clover (T. medium) - A Picture of Genomic Similarities and Differences.</title>
        <authorList>
            <person name="Dluhosova J."/>
            <person name="Istvanek J."/>
            <person name="Nedelnik J."/>
            <person name="Repkova J."/>
        </authorList>
    </citation>
    <scope>NUCLEOTIDE SEQUENCE [LARGE SCALE GENOMIC DNA]</scope>
    <source>
        <strain evidence="5">cv. 10/8</strain>
        <tissue evidence="4">Leaf</tissue>
    </source>
</reference>
<dbReference type="Pfam" id="PF21467">
    <property type="entry name" value="BetaGal_gal-bd"/>
    <property type="match status" value="1"/>
</dbReference>
<dbReference type="GO" id="GO:0004553">
    <property type="term" value="F:hydrolase activity, hydrolyzing O-glycosyl compounds"/>
    <property type="evidence" value="ECO:0007669"/>
    <property type="project" value="InterPro"/>
</dbReference>
<accession>A0A392MEJ3</accession>
<evidence type="ECO:0000259" key="3">
    <source>
        <dbReference type="Pfam" id="PF21467"/>
    </source>
</evidence>